<proteinExistence type="predicted"/>
<sequence>YHKAVGERLLSLHKDRIKEVVEELSHHFYLSGDKEKAIEYSMIAADRAKNAYANQDAIRFYTWAIKSTKGSIENKEIKKIECLKKR</sequence>
<dbReference type="EMBL" id="BARU01015654">
    <property type="protein sequence ID" value="GAH54047.1"/>
    <property type="molecule type" value="Genomic_DNA"/>
</dbReference>
<accession>X1GA15</accession>
<reference evidence="1" key="1">
    <citation type="journal article" date="2014" name="Front. Microbiol.">
        <title>High frequency of phylogenetically diverse reductive dehalogenase-homologous genes in deep subseafloor sedimentary metagenomes.</title>
        <authorList>
            <person name="Kawai M."/>
            <person name="Futagami T."/>
            <person name="Toyoda A."/>
            <person name="Takaki Y."/>
            <person name="Nishi S."/>
            <person name="Hori S."/>
            <person name="Arai W."/>
            <person name="Tsubouchi T."/>
            <person name="Morono Y."/>
            <person name="Uchiyama I."/>
            <person name="Ito T."/>
            <person name="Fujiyama A."/>
            <person name="Inagaki F."/>
            <person name="Takami H."/>
        </authorList>
    </citation>
    <scope>NUCLEOTIDE SEQUENCE</scope>
    <source>
        <strain evidence="1">Expedition CK06-06</strain>
    </source>
</reference>
<name>X1GA15_9ZZZZ</name>
<feature type="non-terminal residue" evidence="1">
    <location>
        <position position="1"/>
    </location>
</feature>
<protein>
    <submittedName>
        <fullName evidence="1">Uncharacterized protein</fullName>
    </submittedName>
</protein>
<gene>
    <name evidence="1" type="ORF">S03H2_26749</name>
</gene>
<organism evidence="1">
    <name type="scientific">marine sediment metagenome</name>
    <dbReference type="NCBI Taxonomy" id="412755"/>
    <lineage>
        <taxon>unclassified sequences</taxon>
        <taxon>metagenomes</taxon>
        <taxon>ecological metagenomes</taxon>
    </lineage>
</organism>
<evidence type="ECO:0000313" key="1">
    <source>
        <dbReference type="EMBL" id="GAH54047.1"/>
    </source>
</evidence>
<comment type="caution">
    <text evidence="1">The sequence shown here is derived from an EMBL/GenBank/DDBJ whole genome shotgun (WGS) entry which is preliminary data.</text>
</comment>
<feature type="non-terminal residue" evidence="1">
    <location>
        <position position="86"/>
    </location>
</feature>
<dbReference type="AlphaFoldDB" id="X1GA15"/>